<evidence type="ECO:0000313" key="1">
    <source>
        <dbReference type="EMBL" id="NKZ23469.1"/>
    </source>
</evidence>
<organism evidence="1 2">
    <name type="scientific">Periweissella fabalis</name>
    <dbReference type="NCBI Taxonomy" id="1070421"/>
    <lineage>
        <taxon>Bacteria</taxon>
        <taxon>Bacillati</taxon>
        <taxon>Bacillota</taxon>
        <taxon>Bacilli</taxon>
        <taxon>Lactobacillales</taxon>
        <taxon>Lactobacillaceae</taxon>
        <taxon>Periweissella</taxon>
    </lineage>
</organism>
<dbReference type="Proteomes" id="UP000549765">
    <property type="component" value="Unassembled WGS sequence"/>
</dbReference>
<sequence length="58" mass="6496">MWDLDFEGLVAEINDLTSEELALAKEISKVLDKNELSAYEKNKALCVADKVLYHKALG</sequence>
<keyword evidence="2" id="KW-1185">Reference proteome</keyword>
<comment type="caution">
    <text evidence="1">The sequence shown here is derived from an EMBL/GenBank/DDBJ whole genome shotgun (WGS) entry which is preliminary data.</text>
</comment>
<protein>
    <submittedName>
        <fullName evidence="1">Uncharacterized protein</fullName>
    </submittedName>
</protein>
<dbReference type="AlphaFoldDB" id="A0A7X6N1F1"/>
<accession>A0A7X6N1F1</accession>
<dbReference type="RefSeq" id="WP_168721262.1">
    <property type="nucleotide sequence ID" value="NZ_JAAXPN010000001.1"/>
</dbReference>
<gene>
    <name evidence="1" type="ORF">HF964_01420</name>
</gene>
<proteinExistence type="predicted"/>
<evidence type="ECO:0000313" key="2">
    <source>
        <dbReference type="Proteomes" id="UP000549765"/>
    </source>
</evidence>
<name>A0A7X6N1F1_9LACO</name>
<reference evidence="1 2" key="1">
    <citation type="submission" date="2020-04" db="EMBL/GenBank/DDBJ databases">
        <title>MicrobeNet Type strains.</title>
        <authorList>
            <person name="Nicholson A.C."/>
        </authorList>
    </citation>
    <scope>NUCLEOTIDE SEQUENCE [LARGE SCALE GENOMIC DNA]</scope>
    <source>
        <strain evidence="1 2">CCUG 61472</strain>
    </source>
</reference>
<dbReference type="EMBL" id="JAAXPN010000001">
    <property type="protein sequence ID" value="NKZ23469.1"/>
    <property type="molecule type" value="Genomic_DNA"/>
</dbReference>